<keyword evidence="2" id="KW-1185">Reference proteome</keyword>
<dbReference type="AlphaFoldDB" id="A0A2H3DYG1"/>
<protein>
    <recommendedName>
        <fullName evidence="3">Retrotransposon Copia-like N-terminal domain-containing protein</fullName>
    </recommendedName>
</protein>
<name>A0A2H3DYG1_ARMGA</name>
<dbReference type="OrthoDB" id="2847449at2759"/>
<gene>
    <name evidence="1" type="ORF">ARMGADRAFT_1079607</name>
</gene>
<dbReference type="Proteomes" id="UP000217790">
    <property type="component" value="Unassembled WGS sequence"/>
</dbReference>
<reference evidence="2" key="1">
    <citation type="journal article" date="2017" name="Nat. Ecol. Evol.">
        <title>Genome expansion and lineage-specific genetic innovations in the forest pathogenic fungi Armillaria.</title>
        <authorList>
            <person name="Sipos G."/>
            <person name="Prasanna A.N."/>
            <person name="Walter M.C."/>
            <person name="O'Connor E."/>
            <person name="Balint B."/>
            <person name="Krizsan K."/>
            <person name="Kiss B."/>
            <person name="Hess J."/>
            <person name="Varga T."/>
            <person name="Slot J."/>
            <person name="Riley R."/>
            <person name="Boka B."/>
            <person name="Rigling D."/>
            <person name="Barry K."/>
            <person name="Lee J."/>
            <person name="Mihaltcheva S."/>
            <person name="LaButti K."/>
            <person name="Lipzen A."/>
            <person name="Waldron R."/>
            <person name="Moloney N.M."/>
            <person name="Sperisen C."/>
            <person name="Kredics L."/>
            <person name="Vagvoelgyi C."/>
            <person name="Patrignani A."/>
            <person name="Fitzpatrick D."/>
            <person name="Nagy I."/>
            <person name="Doyle S."/>
            <person name="Anderson J.B."/>
            <person name="Grigoriev I.V."/>
            <person name="Gueldener U."/>
            <person name="Muensterkoetter M."/>
            <person name="Nagy L.G."/>
        </authorList>
    </citation>
    <scope>NUCLEOTIDE SEQUENCE [LARGE SCALE GENOMIC DNA]</scope>
    <source>
        <strain evidence="2">Ar21-2</strain>
    </source>
</reference>
<organism evidence="1 2">
    <name type="scientific">Armillaria gallica</name>
    <name type="common">Bulbous honey fungus</name>
    <name type="synonym">Armillaria bulbosa</name>
    <dbReference type="NCBI Taxonomy" id="47427"/>
    <lineage>
        <taxon>Eukaryota</taxon>
        <taxon>Fungi</taxon>
        <taxon>Dikarya</taxon>
        <taxon>Basidiomycota</taxon>
        <taxon>Agaricomycotina</taxon>
        <taxon>Agaricomycetes</taxon>
        <taxon>Agaricomycetidae</taxon>
        <taxon>Agaricales</taxon>
        <taxon>Marasmiineae</taxon>
        <taxon>Physalacriaceae</taxon>
        <taxon>Armillaria</taxon>
    </lineage>
</organism>
<dbReference type="STRING" id="47427.A0A2H3DYG1"/>
<dbReference type="InParanoid" id="A0A2H3DYG1"/>
<evidence type="ECO:0008006" key="3">
    <source>
        <dbReference type="Google" id="ProtNLM"/>
    </source>
</evidence>
<proteinExistence type="predicted"/>
<sequence>MSDTTPSSLFRIELLQEHNWVLWKHRITAILQEQALLKYADGTLKKPILTDTKAPTAEESEKITKWEEGDGRAQTQIKLTLSDSLMSLDFCGNSNTQNSVRA</sequence>
<accession>A0A2H3DYG1</accession>
<evidence type="ECO:0000313" key="1">
    <source>
        <dbReference type="EMBL" id="PBK94127.1"/>
    </source>
</evidence>
<dbReference type="EMBL" id="KZ293655">
    <property type="protein sequence ID" value="PBK94127.1"/>
    <property type="molecule type" value="Genomic_DNA"/>
</dbReference>
<evidence type="ECO:0000313" key="2">
    <source>
        <dbReference type="Proteomes" id="UP000217790"/>
    </source>
</evidence>